<dbReference type="CTD" id="36130"/>
<keyword evidence="5" id="KW-0539">Nucleus</keyword>
<evidence type="ECO:0000256" key="11">
    <source>
        <dbReference type="SAM" id="Coils"/>
    </source>
</evidence>
<dbReference type="PROSITE" id="PS50089">
    <property type="entry name" value="ZF_RING_2"/>
    <property type="match status" value="1"/>
</dbReference>
<dbReference type="GO" id="GO:0008270">
    <property type="term" value="F:zinc ion binding"/>
    <property type="evidence" value="ECO:0007669"/>
    <property type="project" value="UniProtKB-KW"/>
</dbReference>
<reference evidence="14" key="1">
    <citation type="submission" date="2025-08" db="UniProtKB">
        <authorList>
            <consortium name="RefSeq"/>
        </authorList>
    </citation>
    <scope>IDENTIFICATION</scope>
</reference>
<feature type="coiled-coil region" evidence="11">
    <location>
        <begin position="115"/>
        <end position="186"/>
    </location>
</feature>
<keyword evidence="14" id="KW-0808">Transferase</keyword>
<name>A0AAJ6QS70_9ACAR</name>
<evidence type="ECO:0000256" key="4">
    <source>
        <dbReference type="ARBA" id="ARBA00022833"/>
    </source>
</evidence>
<evidence type="ECO:0000256" key="5">
    <source>
        <dbReference type="ARBA" id="ARBA00023242"/>
    </source>
</evidence>
<keyword evidence="4" id="KW-0862">Zinc</keyword>
<dbReference type="InterPro" id="IPR013083">
    <property type="entry name" value="Znf_RING/FYVE/PHD"/>
</dbReference>
<evidence type="ECO:0000256" key="9">
    <source>
        <dbReference type="ARBA" id="ARBA00083888"/>
    </source>
</evidence>
<keyword evidence="13" id="KW-1185">Reference proteome</keyword>
<evidence type="ECO:0000313" key="14">
    <source>
        <dbReference type="RefSeq" id="XP_003742096.1"/>
    </source>
</evidence>
<keyword evidence="3 10" id="KW-0863">Zinc-finger</keyword>
<dbReference type="Pfam" id="PF06391">
    <property type="entry name" value="MAT1"/>
    <property type="match status" value="1"/>
</dbReference>
<dbReference type="GO" id="GO:0005675">
    <property type="term" value="C:transcription factor TFIIH holo complex"/>
    <property type="evidence" value="ECO:0007669"/>
    <property type="project" value="InterPro"/>
</dbReference>
<proteinExistence type="predicted"/>
<dbReference type="InterPro" id="IPR017907">
    <property type="entry name" value="Znf_RING_CS"/>
</dbReference>
<sequence length="316" mass="36250">MDDIACPRCKTTKFRNPALKLMVNQCGHPLCEKCVEIVFIKGSGNCTTCNVLLRRNGFRFQVFDDPIVEKELDIRKKVLKDFNAREEDFATLREYNDYLEMVEDIVFKLTNNIEVDATRRKIDQYKKDNKSMINKNRGRQTKDDILVERLLEEEKMSSDLRVDQQKREDLERKKALLKEKEDLIDELMFSDLSAAQIVALHDKQKQELLEKEEQEAKERSRPATAFSTGIKLGSKGSEFLPVKKAAEAPPYEYKPLIIDIMGPPAPTVEELEDFGYLNHIRGAEEQEKAGGFESKIACERAIQSALCGLYFGIDGN</sequence>
<dbReference type="GeneID" id="100901157"/>
<dbReference type="CDD" id="cd16517">
    <property type="entry name" value="RING-HC_MAT1"/>
    <property type="match status" value="1"/>
</dbReference>
<organism evidence="13 14">
    <name type="scientific">Galendromus occidentalis</name>
    <name type="common">western predatory mite</name>
    <dbReference type="NCBI Taxonomy" id="34638"/>
    <lineage>
        <taxon>Eukaryota</taxon>
        <taxon>Metazoa</taxon>
        <taxon>Ecdysozoa</taxon>
        <taxon>Arthropoda</taxon>
        <taxon>Chelicerata</taxon>
        <taxon>Arachnida</taxon>
        <taxon>Acari</taxon>
        <taxon>Parasitiformes</taxon>
        <taxon>Mesostigmata</taxon>
        <taxon>Gamasina</taxon>
        <taxon>Phytoseioidea</taxon>
        <taxon>Phytoseiidae</taxon>
        <taxon>Typhlodrominae</taxon>
        <taxon>Galendromus</taxon>
    </lineage>
</organism>
<dbReference type="InterPro" id="IPR004575">
    <property type="entry name" value="MAT1/Tfb3"/>
</dbReference>
<dbReference type="Pfam" id="PF25811">
    <property type="entry name" value="CAK-anch_MAT1"/>
    <property type="match status" value="1"/>
</dbReference>
<dbReference type="AlphaFoldDB" id="A0AAJ6QS70"/>
<evidence type="ECO:0000259" key="12">
    <source>
        <dbReference type="PROSITE" id="PS50089"/>
    </source>
</evidence>
<dbReference type="GO" id="GO:0061575">
    <property type="term" value="F:cyclin-dependent protein serine/threonine kinase activator activity"/>
    <property type="evidence" value="ECO:0007669"/>
    <property type="project" value="InterPro"/>
</dbReference>
<keyword evidence="2" id="KW-0479">Metal-binding</keyword>
<keyword evidence="11" id="KW-0175">Coiled coil</keyword>
<dbReference type="PANTHER" id="PTHR12683:SF13">
    <property type="entry name" value="CDK-ACTIVATING KINASE ASSEMBLY FACTOR MAT1"/>
    <property type="match status" value="1"/>
</dbReference>
<dbReference type="RefSeq" id="XP_003742096.1">
    <property type="nucleotide sequence ID" value="XM_003742048.1"/>
</dbReference>
<dbReference type="PANTHER" id="PTHR12683">
    <property type="entry name" value="CDK-ACTIVATING KINASE ASSEMBLY FACTOR MAT1"/>
    <property type="match status" value="1"/>
</dbReference>
<dbReference type="InterPro" id="IPR057657">
    <property type="entry name" value="MAT1_CAK-anch"/>
</dbReference>
<accession>A0AAJ6QS70</accession>
<evidence type="ECO:0000313" key="13">
    <source>
        <dbReference type="Proteomes" id="UP000694867"/>
    </source>
</evidence>
<keyword evidence="14" id="KW-0418">Kinase</keyword>
<evidence type="ECO:0000256" key="2">
    <source>
        <dbReference type="ARBA" id="ARBA00022723"/>
    </source>
</evidence>
<dbReference type="InterPro" id="IPR015877">
    <property type="entry name" value="MAT1_centre"/>
</dbReference>
<dbReference type="GO" id="GO:0006289">
    <property type="term" value="P:nucleotide-excision repair"/>
    <property type="evidence" value="ECO:0007669"/>
    <property type="project" value="InterPro"/>
</dbReference>
<evidence type="ECO:0000256" key="3">
    <source>
        <dbReference type="ARBA" id="ARBA00022771"/>
    </source>
</evidence>
<evidence type="ECO:0000256" key="1">
    <source>
        <dbReference type="ARBA" id="ARBA00004123"/>
    </source>
</evidence>
<dbReference type="KEGG" id="goe:100901157"/>
<protein>
    <recommendedName>
        <fullName evidence="6">CDK-activating kinase assembly factor MAT1</fullName>
    </recommendedName>
    <alternativeName>
        <fullName evidence="9">CDK7/cyclin-H assembly factor</fullName>
    </alternativeName>
    <alternativeName>
        <fullName evidence="7">Menage a trois</fullName>
    </alternativeName>
    <alternativeName>
        <fullName evidence="8">RING finger protein MAT1</fullName>
    </alternativeName>
</protein>
<evidence type="ECO:0000256" key="7">
    <source>
        <dbReference type="ARBA" id="ARBA00077380"/>
    </source>
</evidence>
<dbReference type="NCBIfam" id="TIGR00570">
    <property type="entry name" value="cdk7"/>
    <property type="match status" value="1"/>
</dbReference>
<dbReference type="Gene3D" id="3.30.40.10">
    <property type="entry name" value="Zinc/RING finger domain, C3HC4 (zinc finger)"/>
    <property type="match status" value="1"/>
</dbReference>
<feature type="domain" description="RING-type" evidence="12">
    <location>
        <begin position="6"/>
        <end position="50"/>
    </location>
</feature>
<evidence type="ECO:0000256" key="10">
    <source>
        <dbReference type="PROSITE-ProRule" id="PRU00175"/>
    </source>
</evidence>
<dbReference type="InterPro" id="IPR001841">
    <property type="entry name" value="Znf_RING"/>
</dbReference>
<evidence type="ECO:0000256" key="8">
    <source>
        <dbReference type="ARBA" id="ARBA00077720"/>
    </source>
</evidence>
<dbReference type="FunFam" id="3.30.40.10:FF:000037">
    <property type="entry name" value="Cdk-activating kinase assembly factor MAT1, centre"/>
    <property type="match status" value="1"/>
</dbReference>
<dbReference type="Pfam" id="PF17121">
    <property type="entry name" value="zf-C3HC4_5"/>
    <property type="match status" value="1"/>
</dbReference>
<dbReference type="GO" id="GO:0006357">
    <property type="term" value="P:regulation of transcription by RNA polymerase II"/>
    <property type="evidence" value="ECO:0007669"/>
    <property type="project" value="TreeGrafter"/>
</dbReference>
<gene>
    <name evidence="14" type="primary">LOC100901157</name>
</gene>
<dbReference type="GO" id="GO:0016301">
    <property type="term" value="F:kinase activity"/>
    <property type="evidence" value="ECO:0007669"/>
    <property type="project" value="UniProtKB-KW"/>
</dbReference>
<dbReference type="SUPFAM" id="SSF57850">
    <property type="entry name" value="RING/U-box"/>
    <property type="match status" value="1"/>
</dbReference>
<comment type="subcellular location">
    <subcellularLocation>
        <location evidence="1">Nucleus</location>
    </subcellularLocation>
</comment>
<dbReference type="Proteomes" id="UP000694867">
    <property type="component" value="Unplaced"/>
</dbReference>
<dbReference type="PROSITE" id="PS00518">
    <property type="entry name" value="ZF_RING_1"/>
    <property type="match status" value="1"/>
</dbReference>
<evidence type="ECO:0000256" key="6">
    <source>
        <dbReference type="ARBA" id="ARBA00074719"/>
    </source>
</evidence>